<protein>
    <recommendedName>
        <fullName evidence="3">DNA-binding protein</fullName>
    </recommendedName>
</protein>
<reference evidence="2" key="1">
    <citation type="journal article" date="2019" name="Int. J. Syst. Evol. Microbiol.">
        <title>The Global Catalogue of Microorganisms (GCM) 10K type strain sequencing project: providing services to taxonomists for standard genome sequencing and annotation.</title>
        <authorList>
            <consortium name="The Broad Institute Genomics Platform"/>
            <consortium name="The Broad Institute Genome Sequencing Center for Infectious Disease"/>
            <person name="Wu L."/>
            <person name="Ma J."/>
        </authorList>
    </citation>
    <scope>NUCLEOTIDE SEQUENCE [LARGE SCALE GENOMIC DNA]</scope>
    <source>
        <strain evidence="2">JCM 17388</strain>
    </source>
</reference>
<accession>A0ABP8BKX9</accession>
<evidence type="ECO:0008006" key="3">
    <source>
        <dbReference type="Google" id="ProtNLM"/>
    </source>
</evidence>
<sequence length="84" mass="9290">MTGHPQTPHAAPAGHCTVAELARWLEQPAGTLYKKIIRAEGRGEPLPEHVTDPHTGRRKFLPEPFRAWLLTQPGPGNPTLKTRP</sequence>
<proteinExistence type="predicted"/>
<name>A0ABP8BKX9_9ACTN</name>
<gene>
    <name evidence="1" type="ORF">GCM10022252_75840</name>
</gene>
<evidence type="ECO:0000313" key="1">
    <source>
        <dbReference type="EMBL" id="GAA4209386.1"/>
    </source>
</evidence>
<dbReference type="Proteomes" id="UP001501251">
    <property type="component" value="Unassembled WGS sequence"/>
</dbReference>
<dbReference type="RefSeq" id="WP_344923162.1">
    <property type="nucleotide sequence ID" value="NZ_BAABAQ010000020.1"/>
</dbReference>
<dbReference type="EMBL" id="BAABAQ010000020">
    <property type="protein sequence ID" value="GAA4209386.1"/>
    <property type="molecule type" value="Genomic_DNA"/>
</dbReference>
<keyword evidence="2" id="KW-1185">Reference proteome</keyword>
<evidence type="ECO:0000313" key="2">
    <source>
        <dbReference type="Proteomes" id="UP001501251"/>
    </source>
</evidence>
<organism evidence="1 2">
    <name type="scientific">Streptosporangium oxazolinicum</name>
    <dbReference type="NCBI Taxonomy" id="909287"/>
    <lineage>
        <taxon>Bacteria</taxon>
        <taxon>Bacillati</taxon>
        <taxon>Actinomycetota</taxon>
        <taxon>Actinomycetes</taxon>
        <taxon>Streptosporangiales</taxon>
        <taxon>Streptosporangiaceae</taxon>
        <taxon>Streptosporangium</taxon>
    </lineage>
</organism>
<comment type="caution">
    <text evidence="1">The sequence shown here is derived from an EMBL/GenBank/DDBJ whole genome shotgun (WGS) entry which is preliminary data.</text>
</comment>